<comment type="caution">
    <text evidence="3">The sequence shown here is derived from an EMBL/GenBank/DDBJ whole genome shotgun (WGS) entry which is preliminary data.</text>
</comment>
<sequence>MKRLFYFLPVLILTLAAQAQVKDTRQGAAKTKALGRSLPFVFAENRGQVTDKAGKARPDILFTAHDNNARLFLDRSGIHYQFSRVVTGKDKQATTQLHLFSLQLLGANAQPVIRNEGQTLFRENYYTANTPAAGITNIATYEKIVYENIYPHIDWVVYSKGKSLKYDFIVHPGGDPASIRLQIKDAEKVSLTADGGLLMQTSLGKVQEQAPQSFSNGKPVPSKFVQYEDGTIGFTVRANPAETLVIDPSVTWSTYYGGSGLEDAQGFAMDASGNLFIGGVTSSTSGIATASGFSTTIQGGNDNFLVKFGPAGTPLWGTYYGSVNTAVPNSNGESGGACATDNAGNVYMTGTIKTPMATNITTTGAYQTVHGGDWDAYLVKFNGSGIRQWATFFGGSAAENAYGCSTDATGNVYLSGTTGSTNGIASPGAYQTSLSGTSDMFLAKFNSAGAIQWSTYFGGPGEEGVSTGFYTSIHNTATDNAGNVVLAGITNSTSGIASTGAQQTAYGGQQDAFLVKFSPAGARLWSTYYGGPDQESDGSASVAVDAADNIFLTATTYSTTGIATTGAYQTTNAGGGDNMLVKFNSSGVRQWATYQGASSWEYYPTVTTNALGNVILTSSTYSTSGFNTAGGFQATHAGLSDGLIVKFSGAGAMMWTSYIGGPSTDALSSALTSGQDIFLLGRTQSTTGIATAGAYKTTLTGTEFDAFLTKINDIPPCVNDTVPQAVTICSSQLPYTWHGISVPAGGTAVASYTLTNIGGCDSILFLNLTVKPTPTPVTVKDTTCRNTMPFAWNGLTVAAPPTGNTATATYTTPAANGCDSVVNLQLYIRDTAKVTVTKTYCRNMLPAVWNGFTIPATAVSNPAFAVFAGTNQAGCDSTVTLNLVVRESYALHVNDTICRNALPLSWNGLTVNVAPGSNTTTAVFNGTSSQGCDSVVTLHLYVKEPSTGTVNQVICSNQLPYLWHGISVTAGGPAAAVFTTPNAAGCDSVITLNLTVKNTSTATDNKTICSNQLPYVWNSITVTTGGTGVATYTTPNAAGCDSIVTLNLTVKNASTGIDNKTICSAQLPYLWHGISVSAGGTAAATFTMPNAVNCDSVITLNLTVVPSVPPSITITAAPATTVPVGTPVTFTATLTNGGTAPVLKWKKNGLNVGFNSASYTDFSIDSGDVVTCVLVSNATCATTDSAVSNSITISVITPPPPCLVPVSLISTDIRFSNAVFRWARVPGAAGYEFVLDMQPGNPSSGMFTTDTVYHASALTPGVYYFHIRTRCANGDYSPWITISIIVQDENSTGIIDLNGNDKKLSLYPNPNNGIFNVKGSLAASKATVDIIDKAGRIIYRRDLSVPGGKLDHRIELTPATAQGVYLLRVVSGNEVYAVRFVYN</sequence>
<dbReference type="InterPro" id="IPR026444">
    <property type="entry name" value="Secre_tail"/>
</dbReference>
<evidence type="ECO:0000256" key="1">
    <source>
        <dbReference type="SAM" id="SignalP"/>
    </source>
</evidence>
<dbReference type="Pfam" id="PF18962">
    <property type="entry name" value="Por_Secre_tail"/>
    <property type="match status" value="1"/>
</dbReference>
<evidence type="ECO:0000313" key="3">
    <source>
        <dbReference type="EMBL" id="PSK95143.1"/>
    </source>
</evidence>
<dbReference type="InterPro" id="IPR052918">
    <property type="entry name" value="Motility_Chemotaxis_Reg"/>
</dbReference>
<dbReference type="PANTHER" id="PTHR35580">
    <property type="entry name" value="CELL SURFACE GLYCOPROTEIN (S-LAYER PROTEIN)-LIKE PROTEIN"/>
    <property type="match status" value="1"/>
</dbReference>
<feature type="signal peptide" evidence="1">
    <location>
        <begin position="1"/>
        <end position="19"/>
    </location>
</feature>
<keyword evidence="4" id="KW-1185">Reference proteome</keyword>
<dbReference type="Pfam" id="PF25778">
    <property type="entry name" value="DUF7948"/>
    <property type="match status" value="1"/>
</dbReference>
<evidence type="ECO:0000259" key="2">
    <source>
        <dbReference type="PROSITE" id="PS50835"/>
    </source>
</evidence>
<feature type="chain" id="PRO_5015191139" evidence="1">
    <location>
        <begin position="20"/>
        <end position="1383"/>
    </location>
</feature>
<dbReference type="Proteomes" id="UP000240572">
    <property type="component" value="Unassembled WGS sequence"/>
</dbReference>
<dbReference type="InterPro" id="IPR007110">
    <property type="entry name" value="Ig-like_dom"/>
</dbReference>
<feature type="domain" description="Ig-like" evidence="2">
    <location>
        <begin position="1110"/>
        <end position="1188"/>
    </location>
</feature>
<gene>
    <name evidence="3" type="ORF">B0I18_1011308</name>
</gene>
<dbReference type="InterPro" id="IPR057708">
    <property type="entry name" value="DUF7948"/>
</dbReference>
<keyword evidence="1" id="KW-0732">Signal</keyword>
<dbReference type="EMBL" id="PYGD01000001">
    <property type="protein sequence ID" value="PSK95143.1"/>
    <property type="molecule type" value="Genomic_DNA"/>
</dbReference>
<protein>
    <submittedName>
        <fullName evidence="3">Putative secreted protein (Por secretion system target)</fullName>
    </submittedName>
</protein>
<dbReference type="SUPFAM" id="SSF48726">
    <property type="entry name" value="Immunoglobulin"/>
    <property type="match status" value="1"/>
</dbReference>
<organism evidence="3 4">
    <name type="scientific">Taibaiella chishuiensis</name>
    <dbReference type="NCBI Taxonomy" id="1434707"/>
    <lineage>
        <taxon>Bacteria</taxon>
        <taxon>Pseudomonadati</taxon>
        <taxon>Bacteroidota</taxon>
        <taxon>Chitinophagia</taxon>
        <taxon>Chitinophagales</taxon>
        <taxon>Chitinophagaceae</taxon>
        <taxon>Taibaiella</taxon>
    </lineage>
</organism>
<dbReference type="NCBIfam" id="TIGR04183">
    <property type="entry name" value="Por_Secre_tail"/>
    <property type="match status" value="1"/>
</dbReference>
<proteinExistence type="predicted"/>
<name>A0A2P8DD43_9BACT</name>
<dbReference type="InterPro" id="IPR036179">
    <property type="entry name" value="Ig-like_dom_sf"/>
</dbReference>
<accession>A0A2P8DD43</accession>
<dbReference type="PROSITE" id="PS50835">
    <property type="entry name" value="IG_LIKE"/>
    <property type="match status" value="1"/>
</dbReference>
<evidence type="ECO:0000313" key="4">
    <source>
        <dbReference type="Proteomes" id="UP000240572"/>
    </source>
</evidence>
<reference evidence="3 4" key="1">
    <citation type="submission" date="2018-03" db="EMBL/GenBank/DDBJ databases">
        <title>Genomic Encyclopedia of Type Strains, Phase III (KMG-III): the genomes of soil and plant-associated and newly described type strains.</title>
        <authorList>
            <person name="Whitman W."/>
        </authorList>
    </citation>
    <scope>NUCLEOTIDE SEQUENCE [LARGE SCALE GENOMIC DNA]</scope>
    <source>
        <strain evidence="3 4">CGMCC 1.12700</strain>
    </source>
</reference>
<dbReference type="PANTHER" id="PTHR35580:SF1">
    <property type="entry name" value="PHYTASE-LIKE DOMAIN-CONTAINING PROTEIN"/>
    <property type="match status" value="1"/>
</dbReference>